<protein>
    <submittedName>
        <fullName evidence="1">Uncharacterized protein</fullName>
    </submittedName>
</protein>
<name>A0A4W6FTA7_LATCA</name>
<evidence type="ECO:0000313" key="1">
    <source>
        <dbReference type="Ensembl" id="ENSLCAP00010053854.1"/>
    </source>
</evidence>
<sequence>MTAADQKSLFSLVLSSFLFDPLIPKKSPSLHPPPHHSRLRVALLQRDVCVTKPLTQSPVTLFFLLLLIPAQVHLSVHTVCTNTIAQSL</sequence>
<reference evidence="2" key="1">
    <citation type="submission" date="2015-09" db="EMBL/GenBank/DDBJ databases">
        <authorList>
            <person name="Sai Rama Sridatta P."/>
        </authorList>
    </citation>
    <scope>NUCLEOTIDE SEQUENCE [LARGE SCALE GENOMIC DNA]</scope>
</reference>
<accession>A0A4W6FTA7</accession>
<proteinExistence type="predicted"/>
<dbReference type="InParanoid" id="A0A4W6FTA7"/>
<dbReference type="Proteomes" id="UP000314980">
    <property type="component" value="Unassembled WGS sequence"/>
</dbReference>
<organism evidence="1 2">
    <name type="scientific">Lates calcarifer</name>
    <name type="common">Barramundi</name>
    <name type="synonym">Holocentrus calcarifer</name>
    <dbReference type="NCBI Taxonomy" id="8187"/>
    <lineage>
        <taxon>Eukaryota</taxon>
        <taxon>Metazoa</taxon>
        <taxon>Chordata</taxon>
        <taxon>Craniata</taxon>
        <taxon>Vertebrata</taxon>
        <taxon>Euteleostomi</taxon>
        <taxon>Actinopterygii</taxon>
        <taxon>Neopterygii</taxon>
        <taxon>Teleostei</taxon>
        <taxon>Neoteleostei</taxon>
        <taxon>Acanthomorphata</taxon>
        <taxon>Carangaria</taxon>
        <taxon>Carangaria incertae sedis</taxon>
        <taxon>Centropomidae</taxon>
        <taxon>Lates</taxon>
    </lineage>
</organism>
<reference evidence="1" key="2">
    <citation type="submission" date="2025-08" db="UniProtKB">
        <authorList>
            <consortium name="Ensembl"/>
        </authorList>
    </citation>
    <scope>IDENTIFICATION</scope>
</reference>
<reference evidence="1" key="3">
    <citation type="submission" date="2025-09" db="UniProtKB">
        <authorList>
            <consortium name="Ensembl"/>
        </authorList>
    </citation>
    <scope>IDENTIFICATION</scope>
</reference>
<keyword evidence="2" id="KW-1185">Reference proteome</keyword>
<evidence type="ECO:0000313" key="2">
    <source>
        <dbReference type="Proteomes" id="UP000314980"/>
    </source>
</evidence>
<dbReference type="Ensembl" id="ENSLCAT00010055255.1">
    <property type="protein sequence ID" value="ENSLCAP00010053854.1"/>
    <property type="gene ID" value="ENSLCAG00010025059.1"/>
</dbReference>
<dbReference type="AlphaFoldDB" id="A0A4W6FTA7"/>